<evidence type="ECO:0000313" key="15">
    <source>
        <dbReference type="Proteomes" id="UP001633002"/>
    </source>
</evidence>
<evidence type="ECO:0000256" key="10">
    <source>
        <dbReference type="RuleBase" id="RU321113"/>
    </source>
</evidence>
<evidence type="ECO:0000256" key="3">
    <source>
        <dbReference type="ARBA" id="ARBA00022448"/>
    </source>
</evidence>
<accession>A0ABD3GN18</accession>
<evidence type="ECO:0000259" key="13">
    <source>
        <dbReference type="Pfam" id="PF22776"/>
    </source>
</evidence>
<dbReference type="InterPro" id="IPR053952">
    <property type="entry name" value="K_trans_C"/>
</dbReference>
<feature type="transmembrane region" description="Helical" evidence="10">
    <location>
        <begin position="481"/>
        <end position="505"/>
    </location>
</feature>
<feature type="transmembrane region" description="Helical" evidence="10">
    <location>
        <begin position="255"/>
        <end position="274"/>
    </location>
</feature>
<dbReference type="AlphaFoldDB" id="A0ABD3GN18"/>
<evidence type="ECO:0000256" key="2">
    <source>
        <dbReference type="ARBA" id="ARBA00008440"/>
    </source>
</evidence>
<comment type="similarity">
    <text evidence="2 10">Belongs to the HAK/KUP transporter (TC 2.A.72.3) family.</text>
</comment>
<keyword evidence="6 10" id="KW-0630">Potassium</keyword>
<feature type="transmembrane region" description="Helical" evidence="10">
    <location>
        <begin position="455"/>
        <end position="475"/>
    </location>
</feature>
<keyword evidence="3" id="KW-0813">Transport</keyword>
<organism evidence="14 15">
    <name type="scientific">Riccia sorocarpa</name>
    <dbReference type="NCBI Taxonomy" id="122646"/>
    <lineage>
        <taxon>Eukaryota</taxon>
        <taxon>Viridiplantae</taxon>
        <taxon>Streptophyta</taxon>
        <taxon>Embryophyta</taxon>
        <taxon>Marchantiophyta</taxon>
        <taxon>Marchantiopsida</taxon>
        <taxon>Marchantiidae</taxon>
        <taxon>Marchantiales</taxon>
        <taxon>Ricciaceae</taxon>
        <taxon>Riccia</taxon>
    </lineage>
</organism>
<comment type="caution">
    <text evidence="14">The sequence shown here is derived from an EMBL/GenBank/DDBJ whole genome shotgun (WGS) entry which is preliminary data.</text>
</comment>
<dbReference type="NCBIfam" id="TIGR00794">
    <property type="entry name" value="kup"/>
    <property type="match status" value="1"/>
</dbReference>
<evidence type="ECO:0000259" key="12">
    <source>
        <dbReference type="Pfam" id="PF02705"/>
    </source>
</evidence>
<feature type="domain" description="K+ potassium transporter C-terminal" evidence="13">
    <location>
        <begin position="592"/>
        <end position="836"/>
    </location>
</feature>
<protein>
    <recommendedName>
        <fullName evidence="10">Potassium transporter</fullName>
    </recommendedName>
</protein>
<keyword evidence="9 10" id="KW-0472">Membrane</keyword>
<feature type="transmembrane region" description="Helical" evidence="10">
    <location>
        <begin position="332"/>
        <end position="351"/>
    </location>
</feature>
<dbReference type="InterPro" id="IPR003855">
    <property type="entry name" value="K+_transporter"/>
</dbReference>
<comment type="function">
    <text evidence="10">Potassium transporter.</text>
</comment>
<dbReference type="Pfam" id="PF02705">
    <property type="entry name" value="K_trans"/>
    <property type="match status" value="1"/>
</dbReference>
<feature type="transmembrane region" description="Helical" evidence="10">
    <location>
        <begin position="541"/>
        <end position="561"/>
    </location>
</feature>
<feature type="compositionally biased region" description="Polar residues" evidence="11">
    <location>
        <begin position="14"/>
        <end position="25"/>
    </location>
</feature>
<dbReference type="PANTHER" id="PTHR30540">
    <property type="entry name" value="OSMOTIC STRESS POTASSIUM TRANSPORTER"/>
    <property type="match status" value="1"/>
</dbReference>
<feature type="region of interest" description="Disordered" evidence="11">
    <location>
        <begin position="1"/>
        <end position="57"/>
    </location>
</feature>
<evidence type="ECO:0000256" key="1">
    <source>
        <dbReference type="ARBA" id="ARBA00004141"/>
    </source>
</evidence>
<keyword evidence="15" id="KW-1185">Reference proteome</keyword>
<keyword evidence="8 10" id="KW-0406">Ion transport</keyword>
<feature type="transmembrane region" description="Helical" evidence="10">
    <location>
        <begin position="286"/>
        <end position="306"/>
    </location>
</feature>
<keyword evidence="4 10" id="KW-0633">Potassium transport</keyword>
<evidence type="ECO:0000313" key="14">
    <source>
        <dbReference type="EMBL" id="KAL3680625.1"/>
    </source>
</evidence>
<comment type="subcellular location">
    <subcellularLocation>
        <location evidence="1 10">Membrane</location>
        <topology evidence="1 10">Multi-pass membrane protein</topology>
    </subcellularLocation>
</comment>
<dbReference type="EMBL" id="JBJQOH010000007">
    <property type="protein sequence ID" value="KAL3680625.1"/>
    <property type="molecule type" value="Genomic_DNA"/>
</dbReference>
<name>A0ABD3GN18_9MARC</name>
<evidence type="ECO:0000256" key="5">
    <source>
        <dbReference type="ARBA" id="ARBA00022692"/>
    </source>
</evidence>
<feature type="transmembrane region" description="Helical" evidence="10">
    <location>
        <begin position="363"/>
        <end position="383"/>
    </location>
</feature>
<sequence length="838" mass="93091">MGDTENEVSDKEGTNPSSFRTQEAQASRVANGGAADAHANTGQQHGESPQRVGSKRSGLRRFDSMELEAGRVQGFDPHAHRSEFSWPVTLTLAYQTIGVVYGDVGTSPLYVFSSTFPGQVPSQEDILGALSLIIYTLILSPLLKYVLIVLHANDNGNGGTFALYSVIARYVNYNVTLNQAPEDAEVSFYRLPTPSTRLKGSEYLKQTFQKRSWMQNALVTIAILGTSMVIGDGVLTPSISVLSAIEGLKVNNPQISQNIIVIITVVILIGLFSIQRFGTGRVGHTFSPAVLIWFLSIGLVGIYNIAKMGSPVHKAFNPYLAFDYLIRNKKRGWVSLGGIVLCITGTEAMFADLGHFSVKAIQIAFTTLVFPCLLLAYIGQAAYLLKHPEDITNAFYNSIPKTVYWPMFVIATCAAIIASQAMISATFSVVSQAMTLSCFPRLKVVYTSAKHAGQVYIPGLNWFMMVLCVLIAAGFRDTTQIGNAYGVTVCSDMFITTNLVFIIAIMIWQVPLFIGVMAYMLIGAVELLYLSAVYYKVPRGGWVPLIFATFFFCIMFTWNYGRRVKYTYEVNNKVSLDWVLGLESNMKLQRFPGIGLVYTELAQGVPTIFPHLVSNFPSLHSIVVFVCIKNLPVPHVQDDERFLIRRIGPLHLRMFRCAVRFGYLDAADRKAQRFEQQLMKNLANFVTMEGNIHALQDTPGQGTPDIETFSNRLSGSDDSVMTEMRLARRISRNAEGDEEYDSTSELESARSVTVTFKPALIPIPTVEEELAIMDLARQAGVVYLLGRSDIKAQESSSIVRRFMINDFYHALKRNSRSSLQWLNIPTEKLLQVGMIHYI</sequence>
<feature type="transmembrane region" description="Helical" evidence="10">
    <location>
        <begin position="213"/>
        <end position="235"/>
    </location>
</feature>
<keyword evidence="7 10" id="KW-1133">Transmembrane helix</keyword>
<dbReference type="InterPro" id="IPR053951">
    <property type="entry name" value="K_trans_N"/>
</dbReference>
<proteinExistence type="inferred from homology"/>
<comment type="caution">
    <text evidence="10">Lacks conserved residue(s) required for the propagation of feature annotation.</text>
</comment>
<evidence type="ECO:0000256" key="7">
    <source>
        <dbReference type="ARBA" id="ARBA00022989"/>
    </source>
</evidence>
<evidence type="ECO:0000256" key="8">
    <source>
        <dbReference type="ARBA" id="ARBA00023065"/>
    </source>
</evidence>
<evidence type="ECO:0000256" key="11">
    <source>
        <dbReference type="SAM" id="MobiDB-lite"/>
    </source>
</evidence>
<feature type="domain" description="K+ potassium transporter integral membrane" evidence="12">
    <location>
        <begin position="92"/>
        <end position="579"/>
    </location>
</feature>
<feature type="transmembrane region" description="Helical" evidence="10">
    <location>
        <begin position="403"/>
        <end position="434"/>
    </location>
</feature>
<feature type="transmembrane region" description="Helical" evidence="10">
    <location>
        <begin position="512"/>
        <end position="535"/>
    </location>
</feature>
<dbReference type="PANTHER" id="PTHR30540:SF109">
    <property type="entry name" value="POTASSIUM TRANSPORTER"/>
    <property type="match status" value="1"/>
</dbReference>
<feature type="transmembrane region" description="Helical" evidence="10">
    <location>
        <begin position="126"/>
        <end position="147"/>
    </location>
</feature>
<evidence type="ECO:0000256" key="6">
    <source>
        <dbReference type="ARBA" id="ARBA00022958"/>
    </source>
</evidence>
<dbReference type="GO" id="GO:0016020">
    <property type="term" value="C:membrane"/>
    <property type="evidence" value="ECO:0007669"/>
    <property type="project" value="UniProtKB-SubCell"/>
</dbReference>
<gene>
    <name evidence="14" type="ORF">R1sor_023581</name>
</gene>
<evidence type="ECO:0000256" key="9">
    <source>
        <dbReference type="ARBA" id="ARBA00023136"/>
    </source>
</evidence>
<dbReference type="GO" id="GO:0015079">
    <property type="term" value="F:potassium ion transmembrane transporter activity"/>
    <property type="evidence" value="ECO:0007669"/>
    <property type="project" value="UniProtKB-UniRule"/>
</dbReference>
<dbReference type="Pfam" id="PF22776">
    <property type="entry name" value="K_trans_C"/>
    <property type="match status" value="1"/>
</dbReference>
<keyword evidence="5 10" id="KW-0812">Transmembrane</keyword>
<evidence type="ECO:0000256" key="4">
    <source>
        <dbReference type="ARBA" id="ARBA00022538"/>
    </source>
</evidence>
<reference evidence="14 15" key="1">
    <citation type="submission" date="2024-09" db="EMBL/GenBank/DDBJ databases">
        <title>Chromosome-scale assembly of Riccia sorocarpa.</title>
        <authorList>
            <person name="Paukszto L."/>
        </authorList>
    </citation>
    <scope>NUCLEOTIDE SEQUENCE [LARGE SCALE GENOMIC DNA]</scope>
    <source>
        <strain evidence="14">LP-2024</strain>
        <tissue evidence="14">Aerial parts of the thallus</tissue>
    </source>
</reference>
<dbReference type="Proteomes" id="UP001633002">
    <property type="component" value="Unassembled WGS sequence"/>
</dbReference>